<dbReference type="RefSeq" id="WP_165234533.1">
    <property type="nucleotide sequence ID" value="NZ_CP049257.1"/>
</dbReference>
<dbReference type="Pfam" id="PF02811">
    <property type="entry name" value="PHP"/>
    <property type="match status" value="1"/>
</dbReference>
<evidence type="ECO:0000313" key="3">
    <source>
        <dbReference type="Proteomes" id="UP000502996"/>
    </source>
</evidence>
<dbReference type="Gene3D" id="1.10.150.650">
    <property type="match status" value="1"/>
</dbReference>
<dbReference type="InterPro" id="IPR004013">
    <property type="entry name" value="PHP_dom"/>
</dbReference>
<dbReference type="EMBL" id="CP049257">
    <property type="protein sequence ID" value="QIG43985.1"/>
    <property type="molecule type" value="Genomic_DNA"/>
</dbReference>
<evidence type="ECO:0000313" key="2">
    <source>
        <dbReference type="EMBL" id="QIG43985.1"/>
    </source>
</evidence>
<dbReference type="SUPFAM" id="SSF89550">
    <property type="entry name" value="PHP domain-like"/>
    <property type="match status" value="1"/>
</dbReference>
<dbReference type="InterPro" id="IPR052018">
    <property type="entry name" value="PHP_domain"/>
</dbReference>
<proteinExistence type="predicted"/>
<dbReference type="KEGG" id="nano:G5V58_15470"/>
<sequence>MRIDLHTHTRASDGTHTPAELVREAAAQGIDVLGLTDHDTAEGWAEAAATAAEVGVTLVRGIEISTIHQGRGAHLLAYLPDPAYPPLVHHLRKILDGRSSRVPAMLERLRSAGVDIDIADVRRAADGTAATGRPHVADALVTLGVVGDRSEAFRRFLNPGRPAYVNRYAAPLGEMVRVVDEAGGVTVLAHPWGRHGPGSMPERDIRALAAGGLAGLEVDHQDHPPQARAELRRIAEALDLVVTGSSDHHGLGKRDHDLGVNTTAPEQYARLLALATAAAARSGRPVPAVVG</sequence>
<dbReference type="SMART" id="SM00481">
    <property type="entry name" value="POLIIIAc"/>
    <property type="match status" value="1"/>
</dbReference>
<dbReference type="GO" id="GO:0035312">
    <property type="term" value="F:5'-3' DNA exonuclease activity"/>
    <property type="evidence" value="ECO:0007669"/>
    <property type="project" value="TreeGrafter"/>
</dbReference>
<dbReference type="InterPro" id="IPR003141">
    <property type="entry name" value="Pol/His_phosphatase_N"/>
</dbReference>
<dbReference type="Proteomes" id="UP000502996">
    <property type="component" value="Chromosome"/>
</dbReference>
<name>A0A6G6WFW7_9ACTN</name>
<reference evidence="2 3" key="1">
    <citation type="submission" date="2020-02" db="EMBL/GenBank/DDBJ databases">
        <title>Full genome sequence of Nocardioides sp. R-3366.</title>
        <authorList>
            <person name="Im W.-T."/>
        </authorList>
    </citation>
    <scope>NUCLEOTIDE SEQUENCE [LARGE SCALE GENOMIC DNA]</scope>
    <source>
        <strain evidence="2 3">R-3366</strain>
    </source>
</reference>
<dbReference type="InterPro" id="IPR016195">
    <property type="entry name" value="Pol/histidinol_Pase-like"/>
</dbReference>
<accession>A0A6G6WFW7</accession>
<evidence type="ECO:0000259" key="1">
    <source>
        <dbReference type="SMART" id="SM00481"/>
    </source>
</evidence>
<organism evidence="2 3">
    <name type="scientific">Nocardioides anomalus</name>
    <dbReference type="NCBI Taxonomy" id="2712223"/>
    <lineage>
        <taxon>Bacteria</taxon>
        <taxon>Bacillati</taxon>
        <taxon>Actinomycetota</taxon>
        <taxon>Actinomycetes</taxon>
        <taxon>Propionibacteriales</taxon>
        <taxon>Nocardioidaceae</taxon>
        <taxon>Nocardioides</taxon>
    </lineage>
</organism>
<dbReference type="PANTHER" id="PTHR42924:SF3">
    <property type="entry name" value="POLYMERASE_HISTIDINOL PHOSPHATASE N-TERMINAL DOMAIN-CONTAINING PROTEIN"/>
    <property type="match status" value="1"/>
</dbReference>
<dbReference type="GO" id="GO:0004534">
    <property type="term" value="F:5'-3' RNA exonuclease activity"/>
    <property type="evidence" value="ECO:0007669"/>
    <property type="project" value="TreeGrafter"/>
</dbReference>
<dbReference type="Gene3D" id="3.20.20.140">
    <property type="entry name" value="Metal-dependent hydrolases"/>
    <property type="match status" value="1"/>
</dbReference>
<gene>
    <name evidence="2" type="ORF">G5V58_15470</name>
</gene>
<feature type="domain" description="Polymerase/histidinol phosphatase N-terminal" evidence="1">
    <location>
        <begin position="3"/>
        <end position="68"/>
    </location>
</feature>
<protein>
    <submittedName>
        <fullName evidence="2">PHP domain-containing protein</fullName>
    </submittedName>
</protein>
<dbReference type="PANTHER" id="PTHR42924">
    <property type="entry name" value="EXONUCLEASE"/>
    <property type="match status" value="1"/>
</dbReference>
<keyword evidence="3" id="KW-1185">Reference proteome</keyword>
<dbReference type="AlphaFoldDB" id="A0A6G6WFW7"/>